<comment type="caution">
    <text evidence="11">The sequence shown here is derived from an EMBL/GenBank/DDBJ whole genome shotgun (WGS) entry which is preliminary data.</text>
</comment>
<sequence length="221" mass="25366">MGQKVHPYGFRLGITQDWESKWFASKKDYSELVLEDYHIRKEIGKIERDFAISEIEILRKGFNVTVRLHSARPGALIGRNKAELEKIEANLKKLLTNKQEVLHVDVKEIKHPDLDAKILAQSIVADIEKRVSYKRAMKQVIKRAMRARAGGIKVQCSGRLGGAEIARTEWYREGRVPLQTLKADVTYSYEPALIKFGRIGVKVWLYKGDAPKRVFFSEDVD</sequence>
<protein>
    <recommendedName>
        <fullName evidence="7 8">Small ribosomal subunit protein uS3</fullName>
    </recommendedName>
</protein>
<dbReference type="GO" id="GO:0022627">
    <property type="term" value="C:cytosolic small ribosomal subunit"/>
    <property type="evidence" value="ECO:0007669"/>
    <property type="project" value="TreeGrafter"/>
</dbReference>
<dbReference type="CDD" id="cd02412">
    <property type="entry name" value="KH-II_30S_S3"/>
    <property type="match status" value="1"/>
</dbReference>
<dbReference type="AlphaFoldDB" id="A0A398CZH3"/>
<dbReference type="GO" id="GO:0003735">
    <property type="term" value="F:structural constituent of ribosome"/>
    <property type="evidence" value="ECO:0007669"/>
    <property type="project" value="InterPro"/>
</dbReference>
<proteinExistence type="inferred from homology"/>
<keyword evidence="12" id="KW-1185">Reference proteome</keyword>
<dbReference type="Pfam" id="PF07650">
    <property type="entry name" value="KH_2"/>
    <property type="match status" value="1"/>
</dbReference>
<dbReference type="RefSeq" id="WP_119175593.1">
    <property type="nucleotide sequence ID" value="NZ_QXIT01000082.1"/>
</dbReference>
<dbReference type="NCBIfam" id="TIGR01009">
    <property type="entry name" value="rpsC_bact"/>
    <property type="match status" value="1"/>
</dbReference>
<organism evidence="11 12">
    <name type="scientific">Candidatus Cryosericum odellii</name>
    <dbReference type="NCBI Taxonomy" id="2290917"/>
    <lineage>
        <taxon>Bacteria</taxon>
        <taxon>Pseudomonadati</taxon>
        <taxon>Caldisericota/Cryosericota group</taxon>
        <taxon>Candidatus Cryosericota</taxon>
        <taxon>Candidatus Cryosericia</taxon>
        <taxon>Candidatus Cryosericales</taxon>
        <taxon>Candidatus Cryosericaceae</taxon>
        <taxon>Candidatus Cryosericum</taxon>
    </lineage>
</organism>
<dbReference type="GO" id="GO:0019843">
    <property type="term" value="F:rRNA binding"/>
    <property type="evidence" value="ECO:0007669"/>
    <property type="project" value="UniProtKB-UniRule"/>
</dbReference>
<accession>A0A398CZH3</accession>
<keyword evidence="9" id="KW-0175">Coiled coil</keyword>
<name>A0A398CZH3_9BACT</name>
<gene>
    <name evidence="8" type="primary">rpsC</name>
    <name evidence="11" type="ORF">SMC6_04600</name>
</gene>
<feature type="coiled-coil region" evidence="9">
    <location>
        <begin position="77"/>
        <end position="104"/>
    </location>
</feature>
<dbReference type="Pfam" id="PF00189">
    <property type="entry name" value="Ribosomal_S3_C"/>
    <property type="match status" value="1"/>
</dbReference>
<dbReference type="SUPFAM" id="SSF54821">
    <property type="entry name" value="Ribosomal protein S3 C-terminal domain"/>
    <property type="match status" value="1"/>
</dbReference>
<keyword evidence="3 8" id="KW-0694">RNA-binding</keyword>
<dbReference type="InterPro" id="IPR015946">
    <property type="entry name" value="KH_dom-like_a/b"/>
</dbReference>
<keyword evidence="5 8" id="KW-0687">Ribonucleoprotein</keyword>
<evidence type="ECO:0000259" key="10">
    <source>
        <dbReference type="PROSITE" id="PS50823"/>
    </source>
</evidence>
<evidence type="ECO:0000256" key="9">
    <source>
        <dbReference type="SAM" id="Coils"/>
    </source>
</evidence>
<dbReference type="Gene3D" id="3.30.1140.32">
    <property type="entry name" value="Ribosomal protein S3, C-terminal domain"/>
    <property type="match status" value="1"/>
</dbReference>
<evidence type="ECO:0000256" key="5">
    <source>
        <dbReference type="ARBA" id="ARBA00023274"/>
    </source>
</evidence>
<evidence type="ECO:0000313" key="11">
    <source>
        <dbReference type="EMBL" id="RIE08242.1"/>
    </source>
</evidence>
<comment type="function">
    <text evidence="6 8">Binds the lower part of the 30S subunit head. Binds mRNA in the 70S ribosome, positioning it for translation.</text>
</comment>
<dbReference type="InterPro" id="IPR057258">
    <property type="entry name" value="Ribosomal_uS3"/>
</dbReference>
<evidence type="ECO:0000256" key="1">
    <source>
        <dbReference type="ARBA" id="ARBA00010761"/>
    </source>
</evidence>
<keyword evidence="4 8" id="KW-0689">Ribosomal protein</keyword>
<dbReference type="PROSITE" id="PS50823">
    <property type="entry name" value="KH_TYPE_2"/>
    <property type="match status" value="1"/>
</dbReference>
<evidence type="ECO:0000256" key="6">
    <source>
        <dbReference type="ARBA" id="ARBA00024998"/>
    </source>
</evidence>
<comment type="similarity">
    <text evidence="1 8">Belongs to the universal ribosomal protein uS3 family.</text>
</comment>
<dbReference type="InterPro" id="IPR005704">
    <property type="entry name" value="Ribosomal_uS3_bac-typ"/>
</dbReference>
<feature type="domain" description="KH type-2" evidence="10">
    <location>
        <begin position="39"/>
        <end position="110"/>
    </location>
</feature>
<evidence type="ECO:0000256" key="3">
    <source>
        <dbReference type="ARBA" id="ARBA00022884"/>
    </source>
</evidence>
<dbReference type="InterPro" id="IPR036419">
    <property type="entry name" value="Ribosomal_S3_C_sf"/>
</dbReference>
<comment type="subunit">
    <text evidence="8">Part of the 30S ribosomal subunit. Forms a tight complex with proteins S10 and S14.</text>
</comment>
<dbReference type="HAMAP" id="MF_01309_B">
    <property type="entry name" value="Ribosomal_uS3_B"/>
    <property type="match status" value="1"/>
</dbReference>
<dbReference type="GO" id="GO:0006412">
    <property type="term" value="P:translation"/>
    <property type="evidence" value="ECO:0007669"/>
    <property type="project" value="UniProtKB-UniRule"/>
</dbReference>
<evidence type="ECO:0000256" key="7">
    <source>
        <dbReference type="ARBA" id="ARBA00035257"/>
    </source>
</evidence>
<dbReference type="SUPFAM" id="SSF54814">
    <property type="entry name" value="Prokaryotic type KH domain (KH-domain type II)"/>
    <property type="match status" value="1"/>
</dbReference>
<evidence type="ECO:0000256" key="8">
    <source>
        <dbReference type="HAMAP-Rule" id="MF_01309"/>
    </source>
</evidence>
<evidence type="ECO:0000256" key="4">
    <source>
        <dbReference type="ARBA" id="ARBA00022980"/>
    </source>
</evidence>
<dbReference type="InterPro" id="IPR001351">
    <property type="entry name" value="Ribosomal_uS3_C"/>
</dbReference>
<dbReference type="Gene3D" id="3.30.300.20">
    <property type="match status" value="1"/>
</dbReference>
<dbReference type="PANTHER" id="PTHR11760">
    <property type="entry name" value="30S/40S RIBOSOMAL PROTEIN S3"/>
    <property type="match status" value="1"/>
</dbReference>
<dbReference type="GO" id="GO:0003729">
    <property type="term" value="F:mRNA binding"/>
    <property type="evidence" value="ECO:0007669"/>
    <property type="project" value="UniProtKB-UniRule"/>
</dbReference>
<dbReference type="EMBL" id="QXIT01000082">
    <property type="protein sequence ID" value="RIE08242.1"/>
    <property type="molecule type" value="Genomic_DNA"/>
</dbReference>
<dbReference type="InterPro" id="IPR004044">
    <property type="entry name" value="KH_dom_type_2"/>
</dbReference>
<reference evidence="11 12" key="1">
    <citation type="submission" date="2018-09" db="EMBL/GenBank/DDBJ databases">
        <title>Discovery and Ecogenomic Context for Candidatus Cryosericales, a Global Caldiserica Order Active in Thawing Permafrost.</title>
        <authorList>
            <person name="Martinez M.A."/>
            <person name="Woodcroft B.J."/>
            <person name="Ignacio Espinoza J.C."/>
            <person name="Zayed A."/>
            <person name="Singleton C.M."/>
            <person name="Boyd J."/>
            <person name="Li Y.-F."/>
            <person name="Purvine S."/>
            <person name="Maughan H."/>
            <person name="Hodgkins S.B."/>
            <person name="Anderson D."/>
            <person name="Sederholm M."/>
            <person name="Temperton B."/>
            <person name="Saleska S.R."/>
            <person name="Tyson G.W."/>
            <person name="Rich V.I."/>
        </authorList>
    </citation>
    <scope>NUCLEOTIDE SEQUENCE [LARGE SCALE GENOMIC DNA]</scope>
    <source>
        <strain evidence="11 12">SMC6</strain>
    </source>
</reference>
<keyword evidence="2 8" id="KW-0699">rRNA-binding</keyword>
<evidence type="ECO:0000313" key="12">
    <source>
        <dbReference type="Proteomes" id="UP000266260"/>
    </source>
</evidence>
<dbReference type="PANTHER" id="PTHR11760:SF19">
    <property type="entry name" value="SMALL RIBOSOMAL SUBUNIT PROTEIN US3C"/>
    <property type="match status" value="1"/>
</dbReference>
<evidence type="ECO:0000256" key="2">
    <source>
        <dbReference type="ARBA" id="ARBA00022730"/>
    </source>
</evidence>
<dbReference type="Proteomes" id="UP000266260">
    <property type="component" value="Unassembled WGS sequence"/>
</dbReference>
<dbReference type="FunFam" id="3.30.300.20:FF:000001">
    <property type="entry name" value="30S ribosomal protein S3"/>
    <property type="match status" value="1"/>
</dbReference>
<dbReference type="InterPro" id="IPR009019">
    <property type="entry name" value="KH_sf_prok-type"/>
</dbReference>